<keyword evidence="3" id="KW-0964">Secreted</keyword>
<comment type="subcellular location">
    <subcellularLocation>
        <location evidence="2">Secreted</location>
    </subcellularLocation>
</comment>
<dbReference type="SUPFAM" id="SSF56219">
    <property type="entry name" value="DNase I-like"/>
    <property type="match status" value="1"/>
</dbReference>
<keyword evidence="4" id="KW-0732">Signal</keyword>
<dbReference type="NCBIfam" id="NF041519">
    <property type="entry name" value="bluetail"/>
    <property type="match status" value="1"/>
</dbReference>
<reference evidence="9 10" key="1">
    <citation type="journal article" date="2020" name="ISME J.">
        <title>Comparative genomics reveals insights into cyanobacterial evolution and habitat adaptation.</title>
        <authorList>
            <person name="Chen M.Y."/>
            <person name="Teng W.K."/>
            <person name="Zhao L."/>
            <person name="Hu C.X."/>
            <person name="Zhou Y.K."/>
            <person name="Han B.P."/>
            <person name="Song L.R."/>
            <person name="Shu W.S."/>
        </authorList>
    </citation>
    <scope>NUCLEOTIDE SEQUENCE [LARGE SCALE GENOMIC DNA]</scope>
    <source>
        <strain evidence="9 10">FACHB-288</strain>
    </source>
</reference>
<dbReference type="PRINTS" id="PR00313">
    <property type="entry name" value="CABNDNGRPT"/>
</dbReference>
<dbReference type="InterPro" id="IPR001343">
    <property type="entry name" value="Hemolysn_Ca-bd"/>
</dbReference>
<sequence length="3283" mass="352882">MKSYKTLPNNLYKIGLAREILFYQDLFFGILDDEEVVNNCFLLARFAKSDKLPNRIFFDADDFKSANLNHLLLAFGHKQTDEIVLGLPSLSENNRNAFNSLNALKAPILVDTKSITINSKQTNYIGQGDGDSSNNHQAIDNNNDTIISREIVEVYKNSQTQLDETKVKDNLTVVFAETLQNNSELDLLEIYGIVDTALRDSYDYLSKFRFDPEYSEKLETAFGTDFNREVADKLFNNFAESDFTDIPTIKIVNRGAIAGGNGAFSDNTQKIYLAVEFIDKYADNIAQITDVLIEEIGHFVDSQINEIDALGDEGDIFSELVQGNKLSDEALQALKTENDIITVGRGNNEEIGIEENNDQLRVGTWNLYRDPGQNVSGIVATNQKDRISLIAKIAAQNNIDVMVLQEFNSTNFNNSTNSLALKQEVENFLAQTLPNIWKVEVVLQEYPFAVKDRYTDLGNRSGYLVLYRNDSITLGNLLSTQEIQQNTNPFGIKYSELTSGVKFYKENEPVFSDNGVKLYDNAWLSSDSSRPNTYYRPPITFTAQKGTKNYTFFTWHNENPANEPNSAFNRFHYLIKRDTSLQNSNSIILGDFNLGDTAQNREVWGPKGGTRQVFVDYKGWENKHDLIMTNISYGLNPLQLFDTQGQQILYNSLKSDSHYPIFAEINPNSSQGTTTYKISNGVTITNLDGSNPNNTIQLSADNPESLQNINFEQNTDNKDWFISYDYDGISRPLLFVDDANINFTKDTTGKITKFDVTPLTTTDAPEVYSAMGNDQKSVLFKGKTDFNADTLTAKITETGDSSDSAFKLIGGIEVSFDGLSFGEDANGSPQLRLQGSMLLPKDLVGGNGLLVAINGTDYIGISNNGLEVTGGFVKLPGETSFVALGLLEIKALDAQVKFDFTNEEITLQGKFTIPSLKNATFDLQSGNYIKIKKTATGLDFSMVANVYASNIPIFGSWEIHDINLNVNKTSTNDSFTVNAKLKTPGSPINLALAFTQGKITQITGSSPAGTDFTFLGAAVDIQTITTTIDRNTTDSESWDPELSLQGVIEIPKLKGLKGTLTGTNKLVVNKDKAYLTGAQLSAADIQLGNWKLRDIKANFNGTTNTFSGSAFLQTYSGQDIGVSLIFDSNGLQNITASNINFGLFGATVSGATINFTPDRKPNEGATWDPEFKLQGTITLPKQLGTISVTGNDYLLVNNDGFDLTGGKIYKETLDLNLLGLLRVKGEKISLLYTSINNEKVFIIQGKLILPDLYNLTGDFIGNNYIKISNSGAVEVVGSISASNINIAAGWKIRTATVLIDTTGNSVKLTAAATVEMPSGIDLGANIRWENNQLTYIGIAAQNLNKPIGTTGAYLQSISGSYSSVTKTISFAGNNYQRQGVFEGSAKITAGPTINLSLPDFLGGPINEALINLDLSATITQDFLYAKGNVRVLGSIATGSGEVLLNWNQGSFGAKANLNVLFGLLKADATIIARGRDATKLDFYAFAEGTINIPDPIPVIGGFTLGGGGAYFQYIDDGYSYNDYIAAWGILLGWTVGLKIGFDGNVSLIGSELPQLAKTNINNLWANLNNPYTAPAPLALKPWGTDGNDVLWGNTTNEDKKPEFIDGVGGNDTIHGMSGDDILEGGDGDDFLNGGSGKNVLNGGAGNDTLIGGAENDTYIFDADTQQGSDVINETTIALKTYDGKYLQAPNNYDSFQSYLRISNELGSGEEFQVIAQSSGRIALQTAHNWYVYPGNDVYYGYYQSYDLQERGKFQVIDRGGNKITLRRSDYGDTNWYLRADSYYDYPFQDKNLNNYTTLEVIERNRDTDTLDFSATTTKSINLDLSLPGRQQINENLSLTLGITIGSQTFIDIENTIGGSLNDTLRGNHLNNLLKGNDGNDILYGRDGDDKLYGGNGNDKLYGGAGDDTLDGGAGDDTAYFTEAKNNYQISILSNGNVKVEHKQKTNEVSILIEIEKISFDNGEIWERPRTLNGNATNETLIGGANNDTISGNGGNDTISGNGGNDFISGDDDDDFISGDDGNDILIGGTGNDIISGNDGNDIIYGSDDDDILYGNDGNDTLIGDAGNDTLYGGAGDDTADYSTAIYGINVSININFRPEELIGSQFFDDGFHNQDFLNGVEHIIGSQFNDNIIGSDRQFLDGKLFSAGNNKLDGGAGDDQLSGLGGNDTLIGGVGNDTLDGGAGDDTLIGGTGDDTYVFDADTWQGSDTINETIIIALRTHHNRYVSARNVFEQWNINGFPSTINDWEKFTVINTGDGKIALTTFHDRYVSATSAPYRINNVPKQIQDWEKFTVINTGDGKIALKTFHDRYVSASWTYGINGEPTSIQDWEKFTLINLGNNSTDTLDFAATTTKTINLDLSLTGRQQINENLSLTLGITIGSQTLINIKNALGGSLNDTLRGNNLNNFLTGNDGDDNLYGEDGNDILDGGAGIDTLIGGRGNDTYIVDNTSDTITENANEGTDTIQSSVTFSLANLPHIENLTLAGTAAINGTGNATNNVIIGNSGNNTLNGDAGTDTLIGGAGIDTLIGGAGNDTYIVDSTTDIITENANEGTDTIQSSVTFSLENLPHIENLTLTGTAAINGTGNAANNVITGNSANNTLNGGVGIDTLIGGAGNDTYIVDSTTDVITENANEGTDTIQSSVTFSLANLPNIENLTLTGTAAINGTGNTANNVITGNSGNNTLNGGGGDDTLDGGAGDDILIGDDDKALKLDGIDDYVTVANSASLNISEEITIEAWVKLANSTNNQKIIGKTPVGSGYLLGVVNGRVNPEFWDSQGNRNTFESGQIPSNQWTHIAVTWKRGGSMIGYVNGIEVGRTTASSNPLGVNNNPLRMGVAPWDINAFKVNGAIDEVRIWNVARSATEISNNLNKNLTGTEARLVSYWNFDNATGSTITDLTSNLNIGIVNGQGNSVVTETVSIIGGNDTLNGGVGNDNLDGGAGNDILNGGVDNDRLTGGFGKDTLTGGTGADVFVYTDLQHSLLNNFDVITDFNVNEDKFQIPTVSGFYFYEVGGAKPIVTLDASSIDGALMMGNFPYGFTPNAAALFSHTSGRYLVINDGIAGFQAGSDAIIKLENLQGTLQASNFIDPNGNVAQNSVPTLPDFGGGFDLGGGGDLTLTPVSLFGTGSGTTSSEVTAIPLSVNPSSQPLNQITGTSGRDTLTGTTLNDRIIGLQGADTLTGGEGYDQFVFTSIRDRGDTITDFEINKDTIVLTELLNSLVPGGYKGTNPIADGYAKFVQGTNNNNFTVQIDADGPTGNDIFRDFIKVNLAATGTLNNPSNFVF</sequence>
<protein>
    <recommendedName>
        <fullName evidence="8">LamG-like jellyroll fold domain-containing protein</fullName>
    </recommendedName>
</protein>
<accession>A0ABR8AJS7</accession>
<dbReference type="Pfam" id="PF00353">
    <property type="entry name" value="HemolysinCabind"/>
    <property type="match status" value="12"/>
</dbReference>
<dbReference type="SUPFAM" id="SSF49899">
    <property type="entry name" value="Concanavalin A-like lectins/glucanases"/>
    <property type="match status" value="1"/>
</dbReference>
<dbReference type="InterPro" id="IPR048165">
    <property type="entry name" value="Bluetail_dom"/>
</dbReference>
<keyword evidence="5" id="KW-0677">Repeat</keyword>
<feature type="region of interest" description="Disordered" evidence="7">
    <location>
        <begin position="1982"/>
        <end position="2013"/>
    </location>
</feature>
<dbReference type="InterPro" id="IPR008999">
    <property type="entry name" value="Actin-crosslinking"/>
</dbReference>
<evidence type="ECO:0000313" key="10">
    <source>
        <dbReference type="Proteomes" id="UP000658514"/>
    </source>
</evidence>
<organism evidence="9 10">
    <name type="scientific">Calothrix parietina FACHB-288</name>
    <dbReference type="NCBI Taxonomy" id="2692896"/>
    <lineage>
        <taxon>Bacteria</taxon>
        <taxon>Bacillati</taxon>
        <taxon>Cyanobacteriota</taxon>
        <taxon>Cyanophyceae</taxon>
        <taxon>Nostocales</taxon>
        <taxon>Calotrichaceae</taxon>
        <taxon>Calothrix</taxon>
    </lineage>
</organism>
<dbReference type="RefSeq" id="WP_190548740.1">
    <property type="nucleotide sequence ID" value="NZ_CAWPNO010000097.1"/>
</dbReference>
<keyword evidence="6" id="KW-1015">Disulfide bond</keyword>
<feature type="domain" description="LamG-like jellyroll fold" evidence="8">
    <location>
        <begin position="2732"/>
        <end position="2864"/>
    </location>
</feature>
<dbReference type="SUPFAM" id="SSF50405">
    <property type="entry name" value="Actin-crosslinking proteins"/>
    <property type="match status" value="2"/>
</dbReference>
<evidence type="ECO:0000256" key="7">
    <source>
        <dbReference type="SAM" id="MobiDB-lite"/>
    </source>
</evidence>
<dbReference type="PROSITE" id="PS00330">
    <property type="entry name" value="HEMOLYSIN_CALCIUM"/>
    <property type="match status" value="13"/>
</dbReference>
<evidence type="ECO:0000256" key="6">
    <source>
        <dbReference type="ARBA" id="ARBA00023157"/>
    </source>
</evidence>
<keyword evidence="10" id="KW-1185">Reference proteome</keyword>
<dbReference type="InterPro" id="IPR006558">
    <property type="entry name" value="LamG-like"/>
</dbReference>
<dbReference type="Gene3D" id="3.60.10.10">
    <property type="entry name" value="Endonuclease/exonuclease/phosphatase"/>
    <property type="match status" value="1"/>
</dbReference>
<dbReference type="Proteomes" id="UP000658514">
    <property type="component" value="Unassembled WGS sequence"/>
</dbReference>
<dbReference type="InterPro" id="IPR011049">
    <property type="entry name" value="Serralysin-like_metalloprot_C"/>
</dbReference>
<evidence type="ECO:0000256" key="1">
    <source>
        <dbReference type="ARBA" id="ARBA00001913"/>
    </source>
</evidence>
<proteinExistence type="predicted"/>
<evidence type="ECO:0000259" key="8">
    <source>
        <dbReference type="SMART" id="SM00560"/>
    </source>
</evidence>
<dbReference type="CDD" id="cd00257">
    <property type="entry name" value="beta-trefoil_FSCN-like"/>
    <property type="match status" value="2"/>
</dbReference>
<name>A0ABR8AJS7_9CYAN</name>
<evidence type="ECO:0000256" key="5">
    <source>
        <dbReference type="ARBA" id="ARBA00022737"/>
    </source>
</evidence>
<comment type="cofactor">
    <cofactor evidence="1">
        <name>Ca(2+)</name>
        <dbReference type="ChEBI" id="CHEBI:29108"/>
    </cofactor>
</comment>
<dbReference type="SUPFAM" id="SSF51120">
    <property type="entry name" value="beta-Roll"/>
    <property type="match status" value="9"/>
</dbReference>
<comment type="caution">
    <text evidence="9">The sequence shown here is derived from an EMBL/GenBank/DDBJ whole genome shotgun (WGS) entry which is preliminary data.</text>
</comment>
<dbReference type="Pfam" id="PF13385">
    <property type="entry name" value="Laminin_G_3"/>
    <property type="match status" value="1"/>
</dbReference>
<dbReference type="SMART" id="SM00560">
    <property type="entry name" value="LamGL"/>
    <property type="match status" value="1"/>
</dbReference>
<dbReference type="EMBL" id="JACJQH010000061">
    <property type="protein sequence ID" value="MBD2199480.1"/>
    <property type="molecule type" value="Genomic_DNA"/>
</dbReference>
<dbReference type="InterPro" id="IPR036691">
    <property type="entry name" value="Endo/exonu/phosph_ase_sf"/>
</dbReference>
<gene>
    <name evidence="9" type="ORF">H6G24_29030</name>
</gene>
<evidence type="ECO:0000256" key="2">
    <source>
        <dbReference type="ARBA" id="ARBA00004613"/>
    </source>
</evidence>
<dbReference type="Pfam" id="PF08548">
    <property type="entry name" value="Peptidase_M10_C"/>
    <property type="match status" value="1"/>
</dbReference>
<dbReference type="PANTHER" id="PTHR38340:SF1">
    <property type="entry name" value="S-LAYER PROTEIN"/>
    <property type="match status" value="1"/>
</dbReference>
<dbReference type="Gene3D" id="2.60.120.200">
    <property type="match status" value="1"/>
</dbReference>
<dbReference type="InterPro" id="IPR018511">
    <property type="entry name" value="Hemolysin-typ_Ca-bd_CS"/>
</dbReference>
<dbReference type="InterPro" id="IPR050557">
    <property type="entry name" value="RTX_toxin/Mannuronan_C5-epim"/>
</dbReference>
<evidence type="ECO:0000256" key="3">
    <source>
        <dbReference type="ARBA" id="ARBA00022525"/>
    </source>
</evidence>
<dbReference type="InterPro" id="IPR013858">
    <property type="entry name" value="Peptidase_M10B_C"/>
</dbReference>
<dbReference type="InterPro" id="IPR013320">
    <property type="entry name" value="ConA-like_dom_sf"/>
</dbReference>
<dbReference type="Gene3D" id="2.150.10.10">
    <property type="entry name" value="Serralysin-like metalloprotease, C-terminal"/>
    <property type="match status" value="8"/>
</dbReference>
<dbReference type="PANTHER" id="PTHR38340">
    <property type="entry name" value="S-LAYER PROTEIN"/>
    <property type="match status" value="1"/>
</dbReference>
<evidence type="ECO:0000256" key="4">
    <source>
        <dbReference type="ARBA" id="ARBA00022729"/>
    </source>
</evidence>
<evidence type="ECO:0000313" key="9">
    <source>
        <dbReference type="EMBL" id="MBD2199480.1"/>
    </source>
</evidence>